<feature type="repeat" description="WD" evidence="3">
    <location>
        <begin position="327"/>
        <end position="360"/>
    </location>
</feature>
<dbReference type="SMART" id="SM00320">
    <property type="entry name" value="WD40"/>
    <property type="match status" value="6"/>
</dbReference>
<feature type="compositionally biased region" description="Low complexity" evidence="4">
    <location>
        <begin position="509"/>
        <end position="522"/>
    </location>
</feature>
<dbReference type="Pfam" id="PF23627">
    <property type="entry name" value="LisH_WDR26"/>
    <property type="match status" value="1"/>
</dbReference>
<feature type="repeat" description="WD" evidence="3">
    <location>
        <begin position="671"/>
        <end position="705"/>
    </location>
</feature>
<keyword evidence="1 3" id="KW-0853">WD repeat</keyword>
<dbReference type="PANTHER" id="PTHR22838">
    <property type="entry name" value="WD REPEAT PROTEIN 26-RELATED"/>
    <property type="match status" value="1"/>
</dbReference>
<feature type="region of interest" description="Disordered" evidence="4">
    <location>
        <begin position="1"/>
        <end position="26"/>
    </location>
</feature>
<name>A0A5D3AIN3_9TREE</name>
<dbReference type="InterPro" id="IPR051350">
    <property type="entry name" value="WD_repeat-ST_regulator"/>
</dbReference>
<feature type="compositionally biased region" description="Polar residues" evidence="4">
    <location>
        <begin position="17"/>
        <end position="26"/>
    </location>
</feature>
<dbReference type="InterPro" id="IPR001680">
    <property type="entry name" value="WD40_rpt"/>
</dbReference>
<dbReference type="GO" id="GO:0043161">
    <property type="term" value="P:proteasome-mediated ubiquitin-dependent protein catabolic process"/>
    <property type="evidence" value="ECO:0007669"/>
    <property type="project" value="TreeGrafter"/>
</dbReference>
<gene>
    <name evidence="5" type="ORF">B9479_008036</name>
</gene>
<dbReference type="InterPro" id="IPR019775">
    <property type="entry name" value="WD40_repeat_CS"/>
</dbReference>
<dbReference type="InterPro" id="IPR036322">
    <property type="entry name" value="WD40_repeat_dom_sf"/>
</dbReference>
<dbReference type="Pfam" id="PF00400">
    <property type="entry name" value="WD40"/>
    <property type="match status" value="5"/>
</dbReference>
<dbReference type="SUPFAM" id="SSF50978">
    <property type="entry name" value="WD40 repeat-like"/>
    <property type="match status" value="1"/>
</dbReference>
<feature type="repeat" description="WD" evidence="3">
    <location>
        <begin position="380"/>
        <end position="420"/>
    </location>
</feature>
<comment type="caution">
    <text evidence="5">The sequence shown here is derived from an EMBL/GenBank/DDBJ whole genome shotgun (WGS) entry which is preliminary data.</text>
</comment>
<accession>A0A5D3AIN3</accession>
<dbReference type="EMBL" id="NIDF01000250">
    <property type="protein sequence ID" value="TYJ51395.1"/>
    <property type="molecule type" value="Genomic_DNA"/>
</dbReference>
<evidence type="ECO:0000256" key="4">
    <source>
        <dbReference type="SAM" id="MobiDB-lite"/>
    </source>
</evidence>
<dbReference type="AlphaFoldDB" id="A0A5D3AIN3"/>
<evidence type="ECO:0000313" key="6">
    <source>
        <dbReference type="Proteomes" id="UP000322245"/>
    </source>
</evidence>
<dbReference type="Gene3D" id="2.130.10.10">
    <property type="entry name" value="YVTN repeat-like/Quinoprotein amine dehydrogenase"/>
    <property type="match status" value="2"/>
</dbReference>
<dbReference type="PROSITE" id="PS50082">
    <property type="entry name" value="WD_REPEATS_2"/>
    <property type="match status" value="3"/>
</dbReference>
<dbReference type="PANTHER" id="PTHR22838:SF0">
    <property type="entry name" value="WD REPEAT-CONTAINING PROTEIN 26"/>
    <property type="match status" value="1"/>
</dbReference>
<dbReference type="PROSITE" id="PS50294">
    <property type="entry name" value="WD_REPEATS_REGION"/>
    <property type="match status" value="3"/>
</dbReference>
<dbReference type="InterPro" id="IPR015943">
    <property type="entry name" value="WD40/YVTN_repeat-like_dom_sf"/>
</dbReference>
<protein>
    <recommendedName>
        <fullName evidence="7">CTLH domain-containing protein</fullName>
    </recommendedName>
</protein>
<feature type="region of interest" description="Disordered" evidence="4">
    <location>
        <begin position="78"/>
        <end position="100"/>
    </location>
</feature>
<dbReference type="Proteomes" id="UP000322245">
    <property type="component" value="Unassembled WGS sequence"/>
</dbReference>
<dbReference type="GO" id="GO:0034657">
    <property type="term" value="C:GID complex"/>
    <property type="evidence" value="ECO:0007669"/>
    <property type="project" value="TreeGrafter"/>
</dbReference>
<evidence type="ECO:0000256" key="2">
    <source>
        <dbReference type="ARBA" id="ARBA00022737"/>
    </source>
</evidence>
<proteinExistence type="predicted"/>
<evidence type="ECO:0008006" key="7">
    <source>
        <dbReference type="Google" id="ProtNLM"/>
    </source>
</evidence>
<keyword evidence="6" id="KW-1185">Reference proteome</keyword>
<reference evidence="5 6" key="1">
    <citation type="submission" date="2017-05" db="EMBL/GenBank/DDBJ databases">
        <title>The Genome Sequence of Tsuchiyaea wingfieldii DSM 27421.</title>
        <authorList>
            <person name="Cuomo C."/>
            <person name="Passer A."/>
            <person name="Billmyre B."/>
            <person name="Heitman J."/>
        </authorList>
    </citation>
    <scope>NUCLEOTIDE SEQUENCE [LARGE SCALE GENOMIC DNA]</scope>
    <source>
        <strain evidence="5 6">DSM 27421</strain>
    </source>
</reference>
<feature type="compositionally biased region" description="Basic and acidic residues" evidence="4">
    <location>
        <begin position="732"/>
        <end position="745"/>
    </location>
</feature>
<keyword evidence="2" id="KW-0677">Repeat</keyword>
<feature type="compositionally biased region" description="Gly residues" evidence="4">
    <location>
        <begin position="523"/>
        <end position="535"/>
    </location>
</feature>
<evidence type="ECO:0000313" key="5">
    <source>
        <dbReference type="EMBL" id="TYJ51395.1"/>
    </source>
</evidence>
<dbReference type="InterPro" id="IPR006594">
    <property type="entry name" value="LisH"/>
</dbReference>
<evidence type="ECO:0000256" key="1">
    <source>
        <dbReference type="ARBA" id="ARBA00022574"/>
    </source>
</evidence>
<evidence type="ECO:0000256" key="3">
    <source>
        <dbReference type="PROSITE-ProRule" id="PRU00221"/>
    </source>
</evidence>
<organism evidence="5 6">
    <name type="scientific">Cryptococcus floricola</name>
    <dbReference type="NCBI Taxonomy" id="2591691"/>
    <lineage>
        <taxon>Eukaryota</taxon>
        <taxon>Fungi</taxon>
        <taxon>Dikarya</taxon>
        <taxon>Basidiomycota</taxon>
        <taxon>Agaricomycotina</taxon>
        <taxon>Tremellomycetes</taxon>
        <taxon>Tremellales</taxon>
        <taxon>Cryptococcaceae</taxon>
        <taxon>Cryptococcus</taxon>
    </lineage>
</organism>
<feature type="region of interest" description="Disordered" evidence="4">
    <location>
        <begin position="503"/>
        <end position="535"/>
    </location>
</feature>
<sequence>MSKDMGQPIHSGPPAEASTSANGHAAQTVTAASSLLSNVAPVRLPGSLMYEDDKDWAETREAYAGGEDADMEDDATSIKGKGKLSAGADVRPGVGGGKRMPVDREEVVRLMLQGLRDVGYHQSADVLEAESGYKLSTRAGSDFQQAILGGRWAEALALLPELGILTSAAFGATSESASMSSSKDTATTSDQTRYLIAQQKYLEYLELGQQKKALGVLRGELARVAKDQNVLHTLSGFMMCLDKEDLYERASWDGAAGISRRQLLEHLEAFISPSLIVPSRRLATLFDQARQFQQSNSPYVDGPTTNSLYTDYEDRQDQFPSVTTHILIDHSDEVWRIEWNPDGSKLASAGKDKVVHIWSVLPVAGLDGTERHAVAPLHHFRNHKDPIDAMAWAPDGKLLATGADKVVHLWDTETGEEIALQTPGLHHTDTISAIQWMPSGSEFLVASMDCRIIFYNRKGMLLRQWSTFPLQFNDFVLTPDGSRIVAITTPLKRVANNEGLRSAAMSARPATGPNATNTAAPGGSSGNSGAGASGGGSAGTIGLGGAVGGTRLSSLGGADFAFATMEHSLVMVRVEDHEIIDWSQDLRCEMTSIRLTSDGKRALVSCSPDEVQEWNTHNGLRYLRGHSGHIQTNFLIRSCYGGQKDQFVLSGSEDGHVYVWHGSSSQPTEVLAGHTSVVNSVAWNPVASRRIFASCSDDKTVRIWQPPVDMDMGLQAEDAGLVAEASASGTNGDKDGNGHAPRMDEDVGMVL</sequence>
<dbReference type="PROSITE" id="PS00678">
    <property type="entry name" value="WD_REPEATS_1"/>
    <property type="match status" value="1"/>
</dbReference>
<feature type="region of interest" description="Disordered" evidence="4">
    <location>
        <begin position="725"/>
        <end position="751"/>
    </location>
</feature>
<dbReference type="PROSITE" id="PS50896">
    <property type="entry name" value="LISH"/>
    <property type="match status" value="1"/>
</dbReference>